<sequence>MLVCKDRILWVQEETLEELMQWKQRQVDELVKRVAVNEDNLVFTTLTGNKLNSNNFYKVVSNYSQKAGIAKDVSPHTLRHTFATDLYREIKNIRLVQKALGHEDLSTTMIYIHIVDDELEEAMKVSRRSSN</sequence>
<proteinExistence type="inferred from homology"/>
<dbReference type="GO" id="GO:0006310">
    <property type="term" value="P:DNA recombination"/>
    <property type="evidence" value="ECO:0007669"/>
    <property type="project" value="UniProtKB-KW"/>
</dbReference>
<dbReference type="PANTHER" id="PTHR30349">
    <property type="entry name" value="PHAGE INTEGRASE-RELATED"/>
    <property type="match status" value="1"/>
</dbReference>
<evidence type="ECO:0000256" key="3">
    <source>
        <dbReference type="ARBA" id="ARBA00023172"/>
    </source>
</evidence>
<protein>
    <submittedName>
        <fullName evidence="5">Phage integrase family protein</fullName>
    </submittedName>
</protein>
<keyword evidence="6" id="KW-1185">Reference proteome</keyword>
<evidence type="ECO:0000313" key="5">
    <source>
        <dbReference type="EMBL" id="SNY42731.1"/>
    </source>
</evidence>
<dbReference type="PROSITE" id="PS51898">
    <property type="entry name" value="TYR_RECOMBINASE"/>
    <property type="match status" value="1"/>
</dbReference>
<organism evidence="5 6">
    <name type="scientific">Orenia metallireducens</name>
    <dbReference type="NCBI Taxonomy" id="1413210"/>
    <lineage>
        <taxon>Bacteria</taxon>
        <taxon>Bacillati</taxon>
        <taxon>Bacillota</taxon>
        <taxon>Clostridia</taxon>
        <taxon>Halanaerobiales</taxon>
        <taxon>Halobacteroidaceae</taxon>
        <taxon>Orenia</taxon>
    </lineage>
</organism>
<dbReference type="Gene3D" id="1.10.443.10">
    <property type="entry name" value="Intergrase catalytic core"/>
    <property type="match status" value="1"/>
</dbReference>
<dbReference type="Pfam" id="PF00589">
    <property type="entry name" value="Phage_integrase"/>
    <property type="match status" value="1"/>
</dbReference>
<dbReference type="AlphaFoldDB" id="A0A285I6Z7"/>
<name>A0A285I6Z7_9FIRM</name>
<dbReference type="InterPro" id="IPR050090">
    <property type="entry name" value="Tyrosine_recombinase_XerCD"/>
</dbReference>
<dbReference type="InterPro" id="IPR002104">
    <property type="entry name" value="Integrase_catalytic"/>
</dbReference>
<gene>
    <name evidence="5" type="ORF">SAMN06265827_13051</name>
</gene>
<reference evidence="6" key="1">
    <citation type="submission" date="2017-09" db="EMBL/GenBank/DDBJ databases">
        <authorList>
            <person name="Varghese N."/>
            <person name="Submissions S."/>
        </authorList>
    </citation>
    <scope>NUCLEOTIDE SEQUENCE [LARGE SCALE GENOMIC DNA]</scope>
    <source>
        <strain evidence="6">MSL47</strain>
    </source>
</reference>
<evidence type="ECO:0000256" key="2">
    <source>
        <dbReference type="ARBA" id="ARBA00023125"/>
    </source>
</evidence>
<evidence type="ECO:0000256" key="1">
    <source>
        <dbReference type="ARBA" id="ARBA00008857"/>
    </source>
</evidence>
<dbReference type="InterPro" id="IPR013762">
    <property type="entry name" value="Integrase-like_cat_sf"/>
</dbReference>
<comment type="similarity">
    <text evidence="1">Belongs to the 'phage' integrase family.</text>
</comment>
<dbReference type="GO" id="GO:0003677">
    <property type="term" value="F:DNA binding"/>
    <property type="evidence" value="ECO:0007669"/>
    <property type="project" value="UniProtKB-KW"/>
</dbReference>
<dbReference type="PANTHER" id="PTHR30349:SF41">
    <property type="entry name" value="INTEGRASE_RECOMBINASE PROTEIN MJ0367-RELATED"/>
    <property type="match status" value="1"/>
</dbReference>
<evidence type="ECO:0000259" key="4">
    <source>
        <dbReference type="PROSITE" id="PS51898"/>
    </source>
</evidence>
<dbReference type="Proteomes" id="UP000219573">
    <property type="component" value="Unassembled WGS sequence"/>
</dbReference>
<accession>A0A285I6Z7</accession>
<feature type="domain" description="Tyr recombinase" evidence="4">
    <location>
        <begin position="1"/>
        <end position="124"/>
    </location>
</feature>
<keyword evidence="3" id="KW-0233">DNA recombination</keyword>
<evidence type="ECO:0000313" key="6">
    <source>
        <dbReference type="Proteomes" id="UP000219573"/>
    </source>
</evidence>
<dbReference type="EMBL" id="OBDZ01000030">
    <property type="protein sequence ID" value="SNY42731.1"/>
    <property type="molecule type" value="Genomic_DNA"/>
</dbReference>
<keyword evidence="2" id="KW-0238">DNA-binding</keyword>
<dbReference type="SUPFAM" id="SSF56349">
    <property type="entry name" value="DNA breaking-rejoining enzymes"/>
    <property type="match status" value="1"/>
</dbReference>
<dbReference type="GO" id="GO:0015074">
    <property type="term" value="P:DNA integration"/>
    <property type="evidence" value="ECO:0007669"/>
    <property type="project" value="InterPro"/>
</dbReference>
<dbReference type="InterPro" id="IPR011010">
    <property type="entry name" value="DNA_brk_join_enz"/>
</dbReference>